<evidence type="ECO:0000313" key="1">
    <source>
        <dbReference type="EMBL" id="CAD7226764.1"/>
    </source>
</evidence>
<dbReference type="SUPFAM" id="SSF54427">
    <property type="entry name" value="NTF2-like"/>
    <property type="match status" value="1"/>
</dbReference>
<accession>A0A7R8W884</accession>
<proteinExistence type="predicted"/>
<dbReference type="EMBL" id="OB660926">
    <property type="protein sequence ID" value="CAD7226764.1"/>
    <property type="molecule type" value="Genomic_DNA"/>
</dbReference>
<reference evidence="1" key="1">
    <citation type="submission" date="2020-11" db="EMBL/GenBank/DDBJ databases">
        <authorList>
            <person name="Tran Van P."/>
        </authorList>
    </citation>
    <scope>NUCLEOTIDE SEQUENCE</scope>
</reference>
<dbReference type="PANTHER" id="PTHR31723">
    <property type="entry name" value="PATHOGENESIS-RELATED FAMILY PROTEIN"/>
    <property type="match status" value="1"/>
</dbReference>
<dbReference type="AlphaFoldDB" id="A0A7R8W884"/>
<dbReference type="OrthoDB" id="65445at2759"/>
<protein>
    <submittedName>
        <fullName evidence="1">Uncharacterized protein</fullName>
    </submittedName>
</protein>
<dbReference type="InterPro" id="IPR032710">
    <property type="entry name" value="NTF2-like_dom_sf"/>
</dbReference>
<organism evidence="1">
    <name type="scientific">Cyprideis torosa</name>
    <dbReference type="NCBI Taxonomy" id="163714"/>
    <lineage>
        <taxon>Eukaryota</taxon>
        <taxon>Metazoa</taxon>
        <taxon>Ecdysozoa</taxon>
        <taxon>Arthropoda</taxon>
        <taxon>Crustacea</taxon>
        <taxon>Oligostraca</taxon>
        <taxon>Ostracoda</taxon>
        <taxon>Podocopa</taxon>
        <taxon>Podocopida</taxon>
        <taxon>Cytherocopina</taxon>
        <taxon>Cytheroidea</taxon>
        <taxon>Cytherideidae</taxon>
        <taxon>Cyprideis</taxon>
    </lineage>
</organism>
<name>A0A7R8W884_9CRUS</name>
<sequence>MDCPHAVTPHTPGEIASAREDLERLLRQTGFAEPDRGDLDDPNIQWREGRPDYSIANLTYLKGKTKNHQPGSLEMVVENLIKTWEMEASHKINFRQWTTVDHDVYSVQANGGRIYRSEECCQMGNYNVLLDNCRKDLYDNQQETFESSHVKFRGAFPRGEKSKNLKEGSTRRLPSRLEVGKLERGVFPRGFPFEVLEVYAGPPKVVFSWRHWANFDGSYKGLQGKGELIEMTGFGVVMVNDSLKVQSIEIYYDPNPFLEVLTGLKKPDALKSTGAARGERIMKDSSVEFLEPQDKNR</sequence>
<dbReference type="InterPro" id="IPR053218">
    <property type="entry name" value="Pathogen-related_defense"/>
</dbReference>
<dbReference type="Gene3D" id="3.10.450.50">
    <property type="match status" value="1"/>
</dbReference>
<dbReference type="PANTHER" id="PTHR31723:SF10">
    <property type="entry name" value="PATHOGEN-RELATED PROTEIN"/>
    <property type="match status" value="1"/>
</dbReference>
<gene>
    <name evidence="1" type="ORF">CTOB1V02_LOCUS4679</name>
</gene>